<gene>
    <name evidence="3" type="primary">CSON004875</name>
</gene>
<evidence type="ECO:0000256" key="1">
    <source>
        <dbReference type="SAM" id="Coils"/>
    </source>
</evidence>
<proteinExistence type="predicted"/>
<sequence length="268" mass="31571">MPALDASDSTLCPSESSNSFPIMHYCKSISSGGSNKRIYINSATYIERSFEPRDQLVIDEEETNGTLDDVETLNSSFETSSSHETRTKITVCKLTDSNEIELERQRKYENWLRNKREQDRQRKIQMKEYEVRQEREIEMKRKKSREKVLEWMSKKGSSSVSKNNEKDFGCDAVKTLKVNQRSEQEENFDAWLKKKEKQERDELERKKRESFYQAQHELYKKCLSAAFYNKWSYISREKPRPVPFNRGFASLAGSTSNLYVNPIPWNHA</sequence>
<evidence type="ECO:0000313" key="3">
    <source>
        <dbReference type="EMBL" id="SSX32342.1"/>
    </source>
</evidence>
<feature type="coiled-coil region" evidence="1">
    <location>
        <begin position="181"/>
        <end position="213"/>
    </location>
</feature>
<feature type="domain" description="Coiled-coil" evidence="2">
    <location>
        <begin position="107"/>
        <end position="265"/>
    </location>
</feature>
<evidence type="ECO:0000259" key="2">
    <source>
        <dbReference type="Pfam" id="PF13904"/>
    </source>
</evidence>
<name>A0A336MPL4_CULSO</name>
<organism evidence="3">
    <name type="scientific">Culicoides sonorensis</name>
    <name type="common">Biting midge</name>
    <dbReference type="NCBI Taxonomy" id="179676"/>
    <lineage>
        <taxon>Eukaryota</taxon>
        <taxon>Metazoa</taxon>
        <taxon>Ecdysozoa</taxon>
        <taxon>Arthropoda</taxon>
        <taxon>Hexapoda</taxon>
        <taxon>Insecta</taxon>
        <taxon>Pterygota</taxon>
        <taxon>Neoptera</taxon>
        <taxon>Endopterygota</taxon>
        <taxon>Diptera</taxon>
        <taxon>Nematocera</taxon>
        <taxon>Chironomoidea</taxon>
        <taxon>Ceratopogonidae</taxon>
        <taxon>Ceratopogoninae</taxon>
        <taxon>Culicoides</taxon>
        <taxon>Monoculicoides</taxon>
    </lineage>
</organism>
<dbReference type="InterPro" id="IPR025259">
    <property type="entry name" value="CCDC34/181"/>
</dbReference>
<dbReference type="PANTHER" id="PTHR23247">
    <property type="entry name" value="NY-REN-41 ANTIGEN L15 -RELATED"/>
    <property type="match status" value="1"/>
</dbReference>
<dbReference type="AlphaFoldDB" id="A0A336MPL4"/>
<protein>
    <submittedName>
        <fullName evidence="3">CSON004875 protein</fullName>
    </submittedName>
</protein>
<dbReference type="InterPro" id="IPR045323">
    <property type="entry name" value="CCDC34"/>
</dbReference>
<dbReference type="EMBL" id="UFQT01001992">
    <property type="protein sequence ID" value="SSX32342.1"/>
    <property type="molecule type" value="Genomic_DNA"/>
</dbReference>
<dbReference type="Pfam" id="PF13904">
    <property type="entry name" value="CCDC34"/>
    <property type="match status" value="1"/>
</dbReference>
<dbReference type="PANTHER" id="PTHR23247:SF2">
    <property type="entry name" value="COILED-COIL DOMAIN-CONTAINING PROTEIN 34"/>
    <property type="match status" value="1"/>
</dbReference>
<dbReference type="VEuPathDB" id="VectorBase:CSON004875"/>
<keyword evidence="1" id="KW-0175">Coiled coil</keyword>
<dbReference type="OMA" id="ARMCYDQ"/>
<reference evidence="3" key="1">
    <citation type="submission" date="2018-07" db="EMBL/GenBank/DDBJ databases">
        <authorList>
            <person name="Quirk P.G."/>
            <person name="Krulwich T.A."/>
        </authorList>
    </citation>
    <scope>NUCLEOTIDE SEQUENCE</scope>
</reference>
<accession>A0A336MPL4</accession>